<comment type="caution">
    <text evidence="1">The sequence shown here is derived from an EMBL/GenBank/DDBJ whole genome shotgun (WGS) entry which is preliminary data.</text>
</comment>
<dbReference type="EMBL" id="LVKB01000016">
    <property type="protein sequence ID" value="ORD97623.1"/>
    <property type="molecule type" value="Genomic_DNA"/>
</dbReference>
<protein>
    <submittedName>
        <fullName evidence="1">Uncharacterized protein</fullName>
    </submittedName>
</protein>
<dbReference type="Proteomes" id="UP000192356">
    <property type="component" value="Unassembled WGS sequence"/>
</dbReference>
<gene>
    <name evidence="1" type="ORF">HERIO_534</name>
</gene>
<accession>A0A1X0QD72</accession>
<evidence type="ECO:0000313" key="1">
    <source>
        <dbReference type="EMBL" id="ORD97623.1"/>
    </source>
</evidence>
<proteinExistence type="predicted"/>
<organism evidence="1 2">
    <name type="scientific">Hepatospora eriocheir</name>
    <dbReference type="NCBI Taxonomy" id="1081669"/>
    <lineage>
        <taxon>Eukaryota</taxon>
        <taxon>Fungi</taxon>
        <taxon>Fungi incertae sedis</taxon>
        <taxon>Microsporidia</taxon>
        <taxon>Hepatosporidae</taxon>
        <taxon>Hepatospora</taxon>
    </lineage>
</organism>
<name>A0A1X0QD72_9MICR</name>
<reference evidence="1 2" key="1">
    <citation type="journal article" date="2017" name="Environ. Microbiol.">
        <title>Decay of the glycolytic pathway and adaptation to intranuclear parasitism within Enterocytozoonidae microsporidia.</title>
        <authorList>
            <person name="Wiredu Boakye D."/>
            <person name="Jaroenlak P."/>
            <person name="Prachumwat A."/>
            <person name="Williams T.A."/>
            <person name="Bateman K.S."/>
            <person name="Itsathitphaisarn O."/>
            <person name="Sritunyalucksana K."/>
            <person name="Paszkiewicz K.H."/>
            <person name="Moore K.A."/>
            <person name="Stentiford G.D."/>
            <person name="Williams B.A."/>
        </authorList>
    </citation>
    <scope>NUCLEOTIDE SEQUENCE [LARGE SCALE GENOMIC DNA]</scope>
    <source>
        <strain evidence="1 2">GB1</strain>
    </source>
</reference>
<keyword evidence="2" id="KW-1185">Reference proteome</keyword>
<evidence type="ECO:0000313" key="2">
    <source>
        <dbReference type="Proteomes" id="UP000192356"/>
    </source>
</evidence>
<dbReference type="VEuPathDB" id="MicrosporidiaDB:HERIO_534"/>
<dbReference type="AlphaFoldDB" id="A0A1X0QD72"/>
<sequence length="69" mass="8499">MYGYYNILDIYQYFLLQYGSKILKESIDFINRNINVLYYKKHFMIKSGEKNGKINRLTLFTTFFNHYHI</sequence>